<protein>
    <submittedName>
        <fullName evidence="2">Uncharacterized protein</fullName>
    </submittedName>
</protein>
<evidence type="ECO:0000256" key="1">
    <source>
        <dbReference type="SAM" id="MobiDB-lite"/>
    </source>
</evidence>
<evidence type="ECO:0000313" key="2">
    <source>
        <dbReference type="EMBL" id="OQD72882.1"/>
    </source>
</evidence>
<dbReference type="OrthoDB" id="3641178at2759"/>
<dbReference type="AlphaFoldDB" id="A0A1V6P809"/>
<dbReference type="EMBL" id="MDYL01000018">
    <property type="protein sequence ID" value="OQD72882.1"/>
    <property type="molecule type" value="Genomic_DNA"/>
</dbReference>
<evidence type="ECO:0000313" key="3">
    <source>
        <dbReference type="Proteomes" id="UP000191522"/>
    </source>
</evidence>
<accession>A0A1V6P809</accession>
<sequence>MFGGFSSKFGPASFAPPSTPPAPQTIQEWKTVLDGVKSLVAKQPMEPMCRTFLCFYLAICYEFLGRAAHLYSRNKVALLQQALDSFLDCDAALPKLIPLPKLPTLPGSLDFSSYHTPPETPRQSNEYTPEDFLIWIDTPEQASPEHPALIRSMTQMIDLSLSNPDDDPFISDSESEHATSFTLTLPKLRAAPAHTIDKENMLLSPPKTPLQSIDPTKKYRLMPSPLRIHKSDRTESCITVYEDDEDDASGGELHLSPLSKPLPLQATSENQFNIMAHSRVTATTPPLTTSPPCKSSTPSSVYSRDADDHRKVAVDITPARAAKLIRFNRGVGFLREQVSTNITEIQQYLDQVKEIQHVRRSRHSQRATSFWSFQPITEDISEEDNEKEEPGPFMDQFGNILYKETRQQRIVRLRADGWSTVGVRSANSTWKGTRYYQEFCSMVLTELSLDN</sequence>
<proteinExistence type="predicted"/>
<dbReference type="OMA" id="FWTFSPV"/>
<dbReference type="Proteomes" id="UP000191522">
    <property type="component" value="Unassembled WGS sequence"/>
</dbReference>
<gene>
    <name evidence="2" type="ORF">PENDEC_c018G03485</name>
</gene>
<comment type="caution">
    <text evidence="2">The sequence shown here is derived from an EMBL/GenBank/DDBJ whole genome shotgun (WGS) entry which is preliminary data.</text>
</comment>
<feature type="compositionally biased region" description="Low complexity" evidence="1">
    <location>
        <begin position="283"/>
        <end position="300"/>
    </location>
</feature>
<keyword evidence="3" id="KW-1185">Reference proteome</keyword>
<feature type="region of interest" description="Disordered" evidence="1">
    <location>
        <begin position="1"/>
        <end position="22"/>
    </location>
</feature>
<reference evidence="3" key="1">
    <citation type="journal article" date="2017" name="Nat. Microbiol.">
        <title>Global analysis of biosynthetic gene clusters reveals vast potential of secondary metabolite production in Penicillium species.</title>
        <authorList>
            <person name="Nielsen J.C."/>
            <person name="Grijseels S."/>
            <person name="Prigent S."/>
            <person name="Ji B."/>
            <person name="Dainat J."/>
            <person name="Nielsen K.F."/>
            <person name="Frisvad J.C."/>
            <person name="Workman M."/>
            <person name="Nielsen J."/>
        </authorList>
    </citation>
    <scope>NUCLEOTIDE SEQUENCE [LARGE SCALE GENOMIC DNA]</scope>
    <source>
        <strain evidence="3">IBT 11843</strain>
    </source>
</reference>
<feature type="region of interest" description="Disordered" evidence="1">
    <location>
        <begin position="282"/>
        <end position="306"/>
    </location>
</feature>
<organism evidence="2 3">
    <name type="scientific">Penicillium decumbens</name>
    <dbReference type="NCBI Taxonomy" id="69771"/>
    <lineage>
        <taxon>Eukaryota</taxon>
        <taxon>Fungi</taxon>
        <taxon>Dikarya</taxon>
        <taxon>Ascomycota</taxon>
        <taxon>Pezizomycotina</taxon>
        <taxon>Eurotiomycetes</taxon>
        <taxon>Eurotiomycetidae</taxon>
        <taxon>Eurotiales</taxon>
        <taxon>Aspergillaceae</taxon>
        <taxon>Penicillium</taxon>
    </lineage>
</organism>
<name>A0A1V6P809_PENDC</name>